<proteinExistence type="inferred from homology"/>
<protein>
    <recommendedName>
        <fullName evidence="9">Dynein regulatory complex protein 1/2 N-terminal domain-containing protein</fullName>
    </recommendedName>
</protein>
<dbReference type="GO" id="GO:0005858">
    <property type="term" value="C:axonemal dynein complex"/>
    <property type="evidence" value="ECO:0007669"/>
    <property type="project" value="InterPro"/>
</dbReference>
<comment type="similarity">
    <text evidence="1">Belongs to the DRC1 family.</text>
</comment>
<feature type="coiled-coil region" evidence="3">
    <location>
        <begin position="59"/>
        <end position="258"/>
    </location>
</feature>
<feature type="non-terminal residue" evidence="7">
    <location>
        <position position="1"/>
    </location>
</feature>
<evidence type="ECO:0000313" key="8">
    <source>
        <dbReference type="Proteomes" id="UP000193719"/>
    </source>
</evidence>
<keyword evidence="8" id="KW-1185">Reference proteome</keyword>
<dbReference type="GO" id="GO:0070286">
    <property type="term" value="P:axonemal dynein complex assembly"/>
    <property type="evidence" value="ECO:0007669"/>
    <property type="project" value="InterPro"/>
</dbReference>
<evidence type="ECO:0000256" key="2">
    <source>
        <dbReference type="ARBA" id="ARBA00023054"/>
    </source>
</evidence>
<dbReference type="PANTHER" id="PTHR21625">
    <property type="entry name" value="NYD-SP28 PROTEIN"/>
    <property type="match status" value="1"/>
</dbReference>
<dbReference type="GO" id="GO:0003352">
    <property type="term" value="P:regulation of cilium movement"/>
    <property type="evidence" value="ECO:0007669"/>
    <property type="project" value="TreeGrafter"/>
</dbReference>
<dbReference type="InterPro" id="IPR029440">
    <property type="entry name" value="DRC1_C"/>
</dbReference>
<feature type="domain" description="Dynein regulatory complex protein 1 C-terminal" evidence="6">
    <location>
        <begin position="595"/>
        <end position="654"/>
    </location>
</feature>
<feature type="coiled-coil region" evidence="3">
    <location>
        <begin position="629"/>
        <end position="659"/>
    </location>
</feature>
<reference evidence="7 8" key="2">
    <citation type="submission" date="2016-08" db="EMBL/GenBank/DDBJ databases">
        <title>Pervasive Adenine N6-methylation of Active Genes in Fungi.</title>
        <authorList>
            <consortium name="DOE Joint Genome Institute"/>
            <person name="Mondo S.J."/>
            <person name="Dannebaum R.O."/>
            <person name="Kuo R.C."/>
            <person name="Labutti K."/>
            <person name="Haridas S."/>
            <person name="Kuo A."/>
            <person name="Salamov A."/>
            <person name="Ahrendt S.R."/>
            <person name="Lipzen A."/>
            <person name="Sullivan W."/>
            <person name="Andreopoulos W.B."/>
            <person name="Clum A."/>
            <person name="Lindquist E."/>
            <person name="Daum C."/>
            <person name="Ramamoorthy G.K."/>
            <person name="Gryganskyi A."/>
            <person name="Culley D."/>
            <person name="Magnuson J.K."/>
            <person name="James T.Y."/>
            <person name="O'Malley M.A."/>
            <person name="Stajich J.E."/>
            <person name="Spatafora J.W."/>
            <person name="Visel A."/>
            <person name="Grigoriev I.V."/>
        </authorList>
    </citation>
    <scope>NUCLEOTIDE SEQUENCE [LARGE SCALE GENOMIC DNA]</scope>
    <source>
        <strain evidence="8">finn</strain>
    </source>
</reference>
<keyword evidence="2 3" id="KW-0175">Coiled coil</keyword>
<organism evidence="7 8">
    <name type="scientific">Piromyces finnis</name>
    <dbReference type="NCBI Taxonomy" id="1754191"/>
    <lineage>
        <taxon>Eukaryota</taxon>
        <taxon>Fungi</taxon>
        <taxon>Fungi incertae sedis</taxon>
        <taxon>Chytridiomycota</taxon>
        <taxon>Chytridiomycota incertae sedis</taxon>
        <taxon>Neocallimastigomycetes</taxon>
        <taxon>Neocallimastigales</taxon>
        <taxon>Neocallimastigaceae</taxon>
        <taxon>Piromyces</taxon>
    </lineage>
</organism>
<accession>A0A1Y1VG96</accession>
<dbReference type="OrthoDB" id="10260459at2759"/>
<dbReference type="Proteomes" id="UP000193719">
    <property type="component" value="Unassembled WGS sequence"/>
</dbReference>
<dbReference type="InterPro" id="IPR039505">
    <property type="entry name" value="DRC1/2_N"/>
</dbReference>
<dbReference type="AlphaFoldDB" id="A0A1Y1VG96"/>
<evidence type="ECO:0000256" key="4">
    <source>
        <dbReference type="SAM" id="MobiDB-lite"/>
    </source>
</evidence>
<evidence type="ECO:0000256" key="1">
    <source>
        <dbReference type="ARBA" id="ARBA00009688"/>
    </source>
</evidence>
<feature type="region of interest" description="Disordered" evidence="4">
    <location>
        <begin position="1"/>
        <end position="25"/>
    </location>
</feature>
<evidence type="ECO:0000259" key="5">
    <source>
        <dbReference type="Pfam" id="PF14772"/>
    </source>
</evidence>
<gene>
    <name evidence="7" type="ORF">BCR36DRAFT_282870</name>
</gene>
<dbReference type="STRING" id="1754191.A0A1Y1VG96"/>
<dbReference type="PANTHER" id="PTHR21625:SF1">
    <property type="entry name" value="DYNEIN REGULATORY COMPLEX PROTEIN 1"/>
    <property type="match status" value="1"/>
</dbReference>
<sequence length="684" mass="82145">IGKTKSEAKDSNGKSKQQTQKSRKFIESTKWKDSEMVTNIRVNILTREAARRAEEFLKLKQWTKKKDEEEKVSNELNNQIREKWENLFETKGPFRLFKILKEQQEACKKLTENKDILINEYINELKQKEDFYVKELEREAEEIDLLLERMDQQYHTFRDTLQQEIDQIEKAYMTERTELIEKNINEINELYDIRRQKEEQYEKDKAERVEDQMKSLEALRVNDSDEYTSVKIKLEVDVQVLEQQLQQMRATYQLNTEKLEYNYQVLNKREEENIAILTSQKRKITRLSDIINVLHNKINNQDKQFNQENQSLNEDFKRISEQFKGLQKKFRHFQICNKIKFKNIWKMNEEKTHELMHKLLQADRVITEQQLGLEWKSENDDLFAVLDPLLFKNLVDDEVNPESKEDYLKKEDSIKDIISRNDSLVLKYKEKKGINAKMRKIFEMLCVELEFLVDDKLLKLLEPLDENEQALMKLDSIFKALNVNTFQDIETLATYFMENNNINLNSEYKQYNEKINNKLQLVENGNASDTVIVIKRFLHDQKRNRLIDQISESNNNNLLDDDDDFEKKLENIDKKKKNNQDNKLSNKAYEQIQKDYWERMTNIIDDKRYRLWKIVHFSMQKYNKILSERMTLAEDIKFIKEQNNELKALLRQYMNAKINDELEIPPTQIMLAQAGILKSKSPRK</sequence>
<evidence type="ECO:0000313" key="7">
    <source>
        <dbReference type="EMBL" id="ORX54721.1"/>
    </source>
</evidence>
<name>A0A1Y1VG96_9FUNG</name>
<feature type="coiled-coil region" evidence="3">
    <location>
        <begin position="295"/>
        <end position="329"/>
    </location>
</feature>
<feature type="compositionally biased region" description="Basic and acidic residues" evidence="4">
    <location>
        <begin position="1"/>
        <end position="13"/>
    </location>
</feature>
<dbReference type="EMBL" id="MCFH01000010">
    <property type="protein sequence ID" value="ORX54721.1"/>
    <property type="molecule type" value="Genomic_DNA"/>
</dbReference>
<dbReference type="InterPro" id="IPR039750">
    <property type="entry name" value="DRC1/DRC2"/>
</dbReference>
<comment type="caution">
    <text evidence="7">The sequence shown here is derived from an EMBL/GenBank/DDBJ whole genome shotgun (WGS) entry which is preliminary data.</text>
</comment>
<dbReference type="Pfam" id="PF14772">
    <property type="entry name" value="NYD-SP28"/>
    <property type="match status" value="1"/>
</dbReference>
<feature type="domain" description="Dynein regulatory complex protein 1/2 N-terminal" evidence="5">
    <location>
        <begin position="46"/>
        <end position="143"/>
    </location>
</feature>
<reference evidence="7 8" key="1">
    <citation type="submission" date="2016-08" db="EMBL/GenBank/DDBJ databases">
        <title>Genomes of anaerobic fungi encode conserved fungal cellulosomes for biomass hydrolysis.</title>
        <authorList>
            <consortium name="DOE Joint Genome Institute"/>
            <person name="Haitjema C.H."/>
            <person name="Gilmore S.P."/>
            <person name="Henske J.K."/>
            <person name="Solomon K.V."/>
            <person name="De Groot R."/>
            <person name="Kuo A."/>
            <person name="Mondo S.J."/>
            <person name="Salamov A.A."/>
            <person name="Labutti K."/>
            <person name="Zhao Z."/>
            <person name="Chiniquy J."/>
            <person name="Barry K."/>
            <person name="Brewer H.M."/>
            <person name="Purvine S.O."/>
            <person name="Wright A.T."/>
            <person name="Boxma B."/>
            <person name="Van Alen T."/>
            <person name="Hackstein J.H."/>
            <person name="Baker S.E."/>
            <person name="Grigoriev I.V."/>
            <person name="O'Malley M.A."/>
        </authorList>
    </citation>
    <scope>NUCLEOTIDE SEQUENCE [LARGE SCALE GENOMIC DNA]</scope>
    <source>
        <strain evidence="8">finn</strain>
    </source>
</reference>
<dbReference type="Pfam" id="PF14775">
    <property type="entry name" value="NYD-SP28_assoc"/>
    <property type="match status" value="1"/>
</dbReference>
<evidence type="ECO:0008006" key="9">
    <source>
        <dbReference type="Google" id="ProtNLM"/>
    </source>
</evidence>
<evidence type="ECO:0000256" key="3">
    <source>
        <dbReference type="SAM" id="Coils"/>
    </source>
</evidence>
<dbReference type="GO" id="GO:0060285">
    <property type="term" value="P:cilium-dependent cell motility"/>
    <property type="evidence" value="ECO:0007669"/>
    <property type="project" value="TreeGrafter"/>
</dbReference>
<evidence type="ECO:0000259" key="6">
    <source>
        <dbReference type="Pfam" id="PF14775"/>
    </source>
</evidence>